<dbReference type="EMBL" id="KB095959">
    <property type="protein sequence ID" value="ESO09248.1"/>
    <property type="molecule type" value="Genomic_DNA"/>
</dbReference>
<dbReference type="GO" id="GO:0009893">
    <property type="term" value="P:positive regulation of metabolic process"/>
    <property type="evidence" value="ECO:0007669"/>
    <property type="project" value="UniProtKB-ARBA"/>
</dbReference>
<dbReference type="PROSITE" id="PS50908">
    <property type="entry name" value="RWD"/>
    <property type="match status" value="1"/>
</dbReference>
<name>T1G1E8_HELRO</name>
<proteinExistence type="predicted"/>
<sequence>MGDLKEDQSNELEVLESIYTNELTIISREPLISFLLTIATQIEKVDMEDVEICLKFTLPENYPDEVPAVEIISHSNLEESYVEVLTEMIIRLAEENVGTVMTYNIVTALQDKLIEIVETVATNKRDEEDRKLKAAEEAERKKFEGTKVTVESFFKWKTKFDAEMMELKKLKIKDDLLMRKLTGRELFMKDHAMDDSDVKFLEEGGEVVEVDETLFQDVDDLDLNGEEEEMDRKLILLDDD</sequence>
<dbReference type="Pfam" id="PF16543">
    <property type="entry name" value="DFRP_C"/>
    <property type="match status" value="1"/>
</dbReference>
<dbReference type="Proteomes" id="UP000015101">
    <property type="component" value="Unassembled WGS sequence"/>
</dbReference>
<dbReference type="STRING" id="6412.T1G1E8"/>
<keyword evidence="4" id="KW-1185">Reference proteome</keyword>
<dbReference type="InterPro" id="IPR016135">
    <property type="entry name" value="UBQ-conjugating_enzyme/RWD"/>
</dbReference>
<dbReference type="FunFam" id="3.10.110.10:FF:000050">
    <property type="entry name" value="eIF-2-alpha kinase GCN2"/>
    <property type="match status" value="1"/>
</dbReference>
<dbReference type="InParanoid" id="T1G1E8"/>
<dbReference type="SMART" id="SM00591">
    <property type="entry name" value="RWD"/>
    <property type="match status" value="1"/>
</dbReference>
<accession>T1G1E8</accession>
<dbReference type="KEGG" id="hro:HELRODRAFT_73503"/>
<dbReference type="PANTHER" id="PTHR12292">
    <property type="entry name" value="RWD DOMAIN-CONTAINING PROTEIN"/>
    <property type="match status" value="1"/>
</dbReference>
<dbReference type="GO" id="GO:0033554">
    <property type="term" value="P:cellular response to stress"/>
    <property type="evidence" value="ECO:0007669"/>
    <property type="project" value="UniProtKB-ARBA"/>
</dbReference>
<dbReference type="EnsemblMetazoa" id="HelroT73503">
    <property type="protein sequence ID" value="HelroP73503"/>
    <property type="gene ID" value="HelroG73503"/>
</dbReference>
<evidence type="ECO:0000313" key="4">
    <source>
        <dbReference type="Proteomes" id="UP000015101"/>
    </source>
</evidence>
<evidence type="ECO:0000313" key="3">
    <source>
        <dbReference type="EnsemblMetazoa" id="HelroP73503"/>
    </source>
</evidence>
<gene>
    <name evidence="3" type="primary">20214896</name>
    <name evidence="2" type="ORF">HELRODRAFT_73503</name>
</gene>
<dbReference type="GO" id="GO:0051246">
    <property type="term" value="P:regulation of protein metabolic process"/>
    <property type="evidence" value="ECO:0007669"/>
    <property type="project" value="UniProtKB-ARBA"/>
</dbReference>
<dbReference type="eggNOG" id="KOG4018">
    <property type="taxonomic scope" value="Eukaryota"/>
</dbReference>
<dbReference type="InterPro" id="IPR040213">
    <property type="entry name" value="GIR2-like"/>
</dbReference>
<dbReference type="AlphaFoldDB" id="T1G1E8"/>
<reference evidence="2 4" key="2">
    <citation type="journal article" date="2013" name="Nature">
        <title>Insights into bilaterian evolution from three spiralian genomes.</title>
        <authorList>
            <person name="Simakov O."/>
            <person name="Marletaz F."/>
            <person name="Cho S.J."/>
            <person name="Edsinger-Gonzales E."/>
            <person name="Havlak P."/>
            <person name="Hellsten U."/>
            <person name="Kuo D.H."/>
            <person name="Larsson T."/>
            <person name="Lv J."/>
            <person name="Arendt D."/>
            <person name="Savage R."/>
            <person name="Osoegawa K."/>
            <person name="de Jong P."/>
            <person name="Grimwood J."/>
            <person name="Chapman J.A."/>
            <person name="Shapiro H."/>
            <person name="Aerts A."/>
            <person name="Otillar R.P."/>
            <person name="Terry A.Y."/>
            <person name="Boore J.L."/>
            <person name="Grigoriev I.V."/>
            <person name="Lindberg D.R."/>
            <person name="Seaver E.C."/>
            <person name="Weisblat D.A."/>
            <person name="Putnam N.H."/>
            <person name="Rokhsar D.S."/>
        </authorList>
    </citation>
    <scope>NUCLEOTIDE SEQUENCE</scope>
</reference>
<dbReference type="OrthoDB" id="277175at2759"/>
<dbReference type="Pfam" id="PF05773">
    <property type="entry name" value="RWD"/>
    <property type="match status" value="1"/>
</dbReference>
<dbReference type="FunCoup" id="T1G1E8">
    <property type="interactions" value="819"/>
</dbReference>
<dbReference type="CTD" id="20214896"/>
<dbReference type="InterPro" id="IPR006575">
    <property type="entry name" value="RWD_dom"/>
</dbReference>
<organism evidence="3 4">
    <name type="scientific">Helobdella robusta</name>
    <name type="common">Californian leech</name>
    <dbReference type="NCBI Taxonomy" id="6412"/>
    <lineage>
        <taxon>Eukaryota</taxon>
        <taxon>Metazoa</taxon>
        <taxon>Spiralia</taxon>
        <taxon>Lophotrochozoa</taxon>
        <taxon>Annelida</taxon>
        <taxon>Clitellata</taxon>
        <taxon>Hirudinea</taxon>
        <taxon>Rhynchobdellida</taxon>
        <taxon>Glossiphoniidae</taxon>
        <taxon>Helobdella</taxon>
    </lineage>
</organism>
<reference evidence="4" key="1">
    <citation type="submission" date="2012-12" db="EMBL/GenBank/DDBJ databases">
        <authorList>
            <person name="Hellsten U."/>
            <person name="Grimwood J."/>
            <person name="Chapman J.A."/>
            <person name="Shapiro H."/>
            <person name="Aerts A."/>
            <person name="Otillar R.P."/>
            <person name="Terry A.Y."/>
            <person name="Boore J.L."/>
            <person name="Simakov O."/>
            <person name="Marletaz F."/>
            <person name="Cho S.-J."/>
            <person name="Edsinger-Gonzales E."/>
            <person name="Havlak P."/>
            <person name="Kuo D.-H."/>
            <person name="Larsson T."/>
            <person name="Lv J."/>
            <person name="Arendt D."/>
            <person name="Savage R."/>
            <person name="Osoegawa K."/>
            <person name="de Jong P."/>
            <person name="Lindberg D.R."/>
            <person name="Seaver E.C."/>
            <person name="Weisblat D.A."/>
            <person name="Putnam N.H."/>
            <person name="Grigoriev I.V."/>
            <person name="Rokhsar D.S."/>
        </authorList>
    </citation>
    <scope>NUCLEOTIDE SEQUENCE</scope>
</reference>
<dbReference type="GeneID" id="20214896"/>
<feature type="domain" description="RWD" evidence="1">
    <location>
        <begin position="10"/>
        <end position="116"/>
    </location>
</feature>
<dbReference type="RefSeq" id="XP_009012341.1">
    <property type="nucleotide sequence ID" value="XM_009014093.1"/>
</dbReference>
<dbReference type="InterPro" id="IPR032378">
    <property type="entry name" value="ZC3H15/TMA46_C"/>
</dbReference>
<dbReference type="CDD" id="cd23816">
    <property type="entry name" value="RWD_RWDD1"/>
    <property type="match status" value="1"/>
</dbReference>
<dbReference type="GO" id="GO:0002181">
    <property type="term" value="P:cytoplasmic translation"/>
    <property type="evidence" value="ECO:0000318"/>
    <property type="project" value="GO_Central"/>
</dbReference>
<dbReference type="HOGENOM" id="CLU_084528_2_0_1"/>
<dbReference type="OMA" id="QWDEHKK"/>
<dbReference type="EMBL" id="AMQM01002920">
    <property type="status" value="NOT_ANNOTATED_CDS"/>
    <property type="molecule type" value="Genomic_DNA"/>
</dbReference>
<dbReference type="GO" id="GO:0010468">
    <property type="term" value="P:regulation of gene expression"/>
    <property type="evidence" value="ECO:0007669"/>
    <property type="project" value="UniProtKB-ARBA"/>
</dbReference>
<dbReference type="Gene3D" id="3.10.110.10">
    <property type="entry name" value="Ubiquitin Conjugating Enzyme"/>
    <property type="match status" value="1"/>
</dbReference>
<evidence type="ECO:0000313" key="2">
    <source>
        <dbReference type="EMBL" id="ESO09248.1"/>
    </source>
</evidence>
<evidence type="ECO:0000259" key="1">
    <source>
        <dbReference type="PROSITE" id="PS50908"/>
    </source>
</evidence>
<dbReference type="SUPFAM" id="SSF54495">
    <property type="entry name" value="UBC-like"/>
    <property type="match status" value="1"/>
</dbReference>
<reference evidence="3" key="3">
    <citation type="submission" date="2015-06" db="UniProtKB">
        <authorList>
            <consortium name="EnsemblMetazoa"/>
        </authorList>
    </citation>
    <scope>IDENTIFICATION</scope>
</reference>
<protein>
    <recommendedName>
        <fullName evidence="1">RWD domain-containing protein</fullName>
    </recommendedName>
</protein>